<feature type="region of interest" description="Disordered" evidence="5">
    <location>
        <begin position="309"/>
        <end position="335"/>
    </location>
</feature>
<dbReference type="PANTHER" id="PTHR46706:SF12">
    <property type="entry name" value="PROTEIN QUA-1-RELATED"/>
    <property type="match status" value="1"/>
</dbReference>
<dbReference type="InterPro" id="IPR003587">
    <property type="entry name" value="Hint_dom_N"/>
</dbReference>
<gene>
    <name evidence="8" type="ORF">MSPICULIGERA_LOCUS13293</name>
</gene>
<evidence type="ECO:0000259" key="6">
    <source>
        <dbReference type="SMART" id="SM00305"/>
    </source>
</evidence>
<dbReference type="Gene3D" id="2.170.16.10">
    <property type="entry name" value="Hedgehog/Intein (Hint) domain"/>
    <property type="match status" value="1"/>
</dbReference>
<evidence type="ECO:0000256" key="5">
    <source>
        <dbReference type="SAM" id="MobiDB-lite"/>
    </source>
</evidence>
<accession>A0AA36CV08</accession>
<feature type="domain" description="Hint" evidence="7">
    <location>
        <begin position="373"/>
        <end position="474"/>
    </location>
</feature>
<evidence type="ECO:0000313" key="8">
    <source>
        <dbReference type="EMBL" id="CAJ0574973.1"/>
    </source>
</evidence>
<proteinExistence type="predicted"/>
<dbReference type="SMART" id="SM00306">
    <property type="entry name" value="HintN"/>
    <property type="match status" value="1"/>
</dbReference>
<feature type="domain" description="Hint" evidence="6">
    <location>
        <begin position="476"/>
        <end position="520"/>
    </location>
</feature>
<protein>
    <recommendedName>
        <fullName evidence="10">Warthog protein 6</fullName>
    </recommendedName>
</protein>
<dbReference type="InterPro" id="IPR052140">
    <property type="entry name" value="Dev_Signal_Hedgehog-like"/>
</dbReference>
<dbReference type="GO" id="GO:0016540">
    <property type="term" value="P:protein autoprocessing"/>
    <property type="evidence" value="ECO:0007669"/>
    <property type="project" value="InterPro"/>
</dbReference>
<evidence type="ECO:0000256" key="3">
    <source>
        <dbReference type="ARBA" id="ARBA00022525"/>
    </source>
</evidence>
<evidence type="ECO:0000256" key="4">
    <source>
        <dbReference type="ARBA" id="ARBA00022729"/>
    </source>
</evidence>
<evidence type="ECO:0000259" key="7">
    <source>
        <dbReference type="SMART" id="SM00306"/>
    </source>
</evidence>
<evidence type="ECO:0000256" key="2">
    <source>
        <dbReference type="ARBA" id="ARBA00022473"/>
    </source>
</evidence>
<evidence type="ECO:0000313" key="9">
    <source>
        <dbReference type="Proteomes" id="UP001177023"/>
    </source>
</evidence>
<dbReference type="PROSITE" id="PS50817">
    <property type="entry name" value="INTEIN_N_TER"/>
    <property type="match status" value="1"/>
</dbReference>
<dbReference type="Proteomes" id="UP001177023">
    <property type="component" value="Unassembled WGS sequence"/>
</dbReference>
<dbReference type="GO" id="GO:0005576">
    <property type="term" value="C:extracellular region"/>
    <property type="evidence" value="ECO:0007669"/>
    <property type="project" value="UniProtKB-SubCell"/>
</dbReference>
<dbReference type="SMART" id="SM00305">
    <property type="entry name" value="HintC"/>
    <property type="match status" value="1"/>
</dbReference>
<keyword evidence="2" id="KW-0217">Developmental protein</keyword>
<dbReference type="Pfam" id="PF01079">
    <property type="entry name" value="Hint"/>
    <property type="match status" value="1"/>
</dbReference>
<dbReference type="InterPro" id="IPR006141">
    <property type="entry name" value="Intein_N"/>
</dbReference>
<dbReference type="CDD" id="cd00081">
    <property type="entry name" value="Hint"/>
    <property type="match status" value="1"/>
</dbReference>
<keyword evidence="3" id="KW-0964">Secreted</keyword>
<keyword evidence="9" id="KW-1185">Reference proteome</keyword>
<organism evidence="8 9">
    <name type="scientific">Mesorhabditis spiculigera</name>
    <dbReference type="NCBI Taxonomy" id="96644"/>
    <lineage>
        <taxon>Eukaryota</taxon>
        <taxon>Metazoa</taxon>
        <taxon>Ecdysozoa</taxon>
        <taxon>Nematoda</taxon>
        <taxon>Chromadorea</taxon>
        <taxon>Rhabditida</taxon>
        <taxon>Rhabditina</taxon>
        <taxon>Rhabditomorpha</taxon>
        <taxon>Rhabditoidea</taxon>
        <taxon>Rhabditidae</taxon>
        <taxon>Mesorhabditinae</taxon>
        <taxon>Mesorhabditis</taxon>
    </lineage>
</organism>
<reference evidence="8" key="1">
    <citation type="submission" date="2023-06" db="EMBL/GenBank/DDBJ databases">
        <authorList>
            <person name="Delattre M."/>
        </authorList>
    </citation>
    <scope>NUCLEOTIDE SEQUENCE</scope>
    <source>
        <strain evidence="8">AF72</strain>
    </source>
</reference>
<comment type="caution">
    <text evidence="8">The sequence shown here is derived from an EMBL/GenBank/DDBJ whole genome shotgun (WGS) entry which is preliminary data.</text>
</comment>
<evidence type="ECO:0008006" key="10">
    <source>
        <dbReference type="Google" id="ProtNLM"/>
    </source>
</evidence>
<keyword evidence="4" id="KW-0732">Signal</keyword>
<sequence>MEGELYGGQPEHPESSQEKCNPKYLETVCLDEDEWTGGLIEINNGTHRTLKTQCCKFSDLKMARQLKSVMLEYGDSYAGGIVKNDKEPPGYDLVKEIRKTVTSDNQVQYLISIFRMPCTIEEVEELDDETEEPVAAKGQAFPIKTRVRRRMTSTPSYEYEDEPRRYATNRRRYSARRGQPMRRRHRARRPVYRQLEYEDMYDYDYAPVRRRPMYRTSDRLWPVAYPPSHRRRAYGAEVYDTEEPLGYQENFMIFDQRDRQNNNGDYSRALAAKLAREAYDQTAPAPLAPATNTDYVPSATNLESQSVAPAQPTYDFGGQPPAAASQPVQVQPQEPGPVGPPVYNTIGGLQQAPIGGYAQAPASFSMNALFTRMQCFSRNMEVETPTGPKRMDELQVGDLVLSIDENMVQYSPVIMFLHKIDAEEAEFNRIMLESGEAVELTDEHLIYVNDCENTALDLVHAKDVKVGQCLHSVNADSLLDAQIIRNITKVPGTGIYSPLTSSGDIFVNGVLSSCHSNLALKALQQTFFILHRKAQSFFGFVEDHERQQSHAELPFGVAYLTTVIDLFLPKHFF</sequence>
<evidence type="ECO:0000256" key="1">
    <source>
        <dbReference type="ARBA" id="ARBA00004613"/>
    </source>
</evidence>
<dbReference type="InterPro" id="IPR001767">
    <property type="entry name" value="Hedgehog_Hint"/>
</dbReference>
<feature type="non-terminal residue" evidence="8">
    <location>
        <position position="573"/>
    </location>
</feature>
<dbReference type="PANTHER" id="PTHR46706">
    <property type="entry name" value="PROTEIN QUA-1-RELATED"/>
    <property type="match status" value="1"/>
</dbReference>
<comment type="subcellular location">
    <subcellularLocation>
        <location evidence="1">Secreted</location>
    </subcellularLocation>
</comment>
<feature type="compositionally biased region" description="Low complexity" evidence="5">
    <location>
        <begin position="317"/>
        <end position="333"/>
    </location>
</feature>
<dbReference type="InterPro" id="IPR003586">
    <property type="entry name" value="Hint_dom_C"/>
</dbReference>
<dbReference type="InterPro" id="IPR036844">
    <property type="entry name" value="Hint_dom_sf"/>
</dbReference>
<dbReference type="EMBL" id="CATQJA010002634">
    <property type="protein sequence ID" value="CAJ0574973.1"/>
    <property type="molecule type" value="Genomic_DNA"/>
</dbReference>
<name>A0AA36CV08_9BILA</name>
<dbReference type="AlphaFoldDB" id="A0AA36CV08"/>
<dbReference type="SUPFAM" id="SSF51294">
    <property type="entry name" value="Hedgehog/intein (Hint) domain"/>
    <property type="match status" value="1"/>
</dbReference>
<dbReference type="GO" id="GO:0016539">
    <property type="term" value="P:intein-mediated protein splicing"/>
    <property type="evidence" value="ECO:0007669"/>
    <property type="project" value="InterPro"/>
</dbReference>